<accession>A0A9D1HHQ2</accession>
<comment type="cofactor">
    <cofactor evidence="1">
        <name>pyridoxal 5'-phosphate</name>
        <dbReference type="ChEBI" id="CHEBI:597326"/>
    </cofactor>
</comment>
<dbReference type="InterPro" id="IPR051798">
    <property type="entry name" value="Class-II_PLP-Dep_Aminotrans"/>
</dbReference>
<evidence type="ECO:0000256" key="2">
    <source>
        <dbReference type="ARBA" id="ARBA00012224"/>
    </source>
</evidence>
<dbReference type="EC" id="4.4.1.13" evidence="2"/>
<evidence type="ECO:0000259" key="6">
    <source>
        <dbReference type="Pfam" id="PF00155"/>
    </source>
</evidence>
<organism evidence="7 8">
    <name type="scientific">Candidatus Onthocola gallistercoris</name>
    <dbReference type="NCBI Taxonomy" id="2840876"/>
    <lineage>
        <taxon>Bacteria</taxon>
        <taxon>Bacillati</taxon>
        <taxon>Bacillota</taxon>
        <taxon>Bacilli</taxon>
        <taxon>Candidatus Onthocola</taxon>
    </lineage>
</organism>
<keyword evidence="3" id="KW-0663">Pyridoxal phosphate</keyword>
<dbReference type="CDD" id="cd00609">
    <property type="entry name" value="AAT_like"/>
    <property type="match status" value="1"/>
</dbReference>
<proteinExistence type="inferred from homology"/>
<evidence type="ECO:0000256" key="3">
    <source>
        <dbReference type="ARBA" id="ARBA00022898"/>
    </source>
</evidence>
<comment type="similarity">
    <text evidence="5">Belongs to the class-II pyridoxal-phosphate-dependent aminotransferase family. MalY/PatB cystathionine beta-lyase subfamily.</text>
</comment>
<gene>
    <name evidence="7" type="ORF">IAB63_03995</name>
</gene>
<dbReference type="PANTHER" id="PTHR43525:SF1">
    <property type="entry name" value="PROTEIN MALY"/>
    <property type="match status" value="1"/>
</dbReference>
<feature type="domain" description="Aminotransferase class I/classII large" evidence="6">
    <location>
        <begin position="36"/>
        <end position="384"/>
    </location>
</feature>
<dbReference type="Gene3D" id="3.90.1150.10">
    <property type="entry name" value="Aspartate Aminotransferase, domain 1"/>
    <property type="match status" value="1"/>
</dbReference>
<evidence type="ECO:0000313" key="7">
    <source>
        <dbReference type="EMBL" id="HIU02397.1"/>
    </source>
</evidence>
<comment type="caution">
    <text evidence="7">The sequence shown here is derived from an EMBL/GenBank/DDBJ whole genome shotgun (WGS) entry which is preliminary data.</text>
</comment>
<keyword evidence="7" id="KW-0808">Transferase</keyword>
<dbReference type="NCBIfam" id="TIGR04350">
    <property type="entry name" value="C_S_lyase_PatB"/>
    <property type="match status" value="1"/>
</dbReference>
<dbReference type="PANTHER" id="PTHR43525">
    <property type="entry name" value="PROTEIN MALY"/>
    <property type="match status" value="1"/>
</dbReference>
<dbReference type="GO" id="GO:0008483">
    <property type="term" value="F:transaminase activity"/>
    <property type="evidence" value="ECO:0007669"/>
    <property type="project" value="UniProtKB-KW"/>
</dbReference>
<keyword evidence="4" id="KW-0456">Lyase</keyword>
<reference evidence="7" key="2">
    <citation type="journal article" date="2021" name="PeerJ">
        <title>Extensive microbial diversity within the chicken gut microbiome revealed by metagenomics and culture.</title>
        <authorList>
            <person name="Gilroy R."/>
            <person name="Ravi A."/>
            <person name="Getino M."/>
            <person name="Pursley I."/>
            <person name="Horton D.L."/>
            <person name="Alikhan N.F."/>
            <person name="Baker D."/>
            <person name="Gharbi K."/>
            <person name="Hall N."/>
            <person name="Watson M."/>
            <person name="Adriaenssens E.M."/>
            <person name="Foster-Nyarko E."/>
            <person name="Jarju S."/>
            <person name="Secka A."/>
            <person name="Antonio M."/>
            <person name="Oren A."/>
            <person name="Chaudhuri R.R."/>
            <person name="La Ragione R."/>
            <person name="Hildebrand F."/>
            <person name="Pallen M.J."/>
        </authorList>
    </citation>
    <scope>NUCLEOTIDE SEQUENCE</scope>
    <source>
        <strain evidence="7">CHK187-14744</strain>
    </source>
</reference>
<dbReference type="SUPFAM" id="SSF53383">
    <property type="entry name" value="PLP-dependent transferases"/>
    <property type="match status" value="1"/>
</dbReference>
<dbReference type="InterPro" id="IPR015422">
    <property type="entry name" value="PyrdxlP-dep_Trfase_small"/>
</dbReference>
<dbReference type="InterPro" id="IPR015424">
    <property type="entry name" value="PyrdxlP-dep_Trfase"/>
</dbReference>
<dbReference type="Proteomes" id="UP000824164">
    <property type="component" value="Unassembled WGS sequence"/>
</dbReference>
<evidence type="ECO:0000256" key="1">
    <source>
        <dbReference type="ARBA" id="ARBA00001933"/>
    </source>
</evidence>
<dbReference type="InterPro" id="IPR004839">
    <property type="entry name" value="Aminotransferase_I/II_large"/>
</dbReference>
<keyword evidence="7" id="KW-0032">Aminotransferase</keyword>
<protein>
    <recommendedName>
        <fullName evidence="2">cysteine-S-conjugate beta-lyase</fullName>
        <ecNumber evidence="2">4.4.1.13</ecNumber>
    </recommendedName>
</protein>
<evidence type="ECO:0000313" key="8">
    <source>
        <dbReference type="Proteomes" id="UP000824164"/>
    </source>
</evidence>
<dbReference type="GO" id="GO:0030170">
    <property type="term" value="F:pyridoxal phosphate binding"/>
    <property type="evidence" value="ECO:0007669"/>
    <property type="project" value="InterPro"/>
</dbReference>
<evidence type="ECO:0000256" key="4">
    <source>
        <dbReference type="ARBA" id="ARBA00023239"/>
    </source>
</evidence>
<dbReference type="Gene3D" id="3.40.640.10">
    <property type="entry name" value="Type I PLP-dependent aspartate aminotransferase-like (Major domain)"/>
    <property type="match status" value="1"/>
</dbReference>
<dbReference type="Pfam" id="PF00155">
    <property type="entry name" value="Aminotran_1_2"/>
    <property type="match status" value="1"/>
</dbReference>
<reference evidence="7" key="1">
    <citation type="submission" date="2020-10" db="EMBL/GenBank/DDBJ databases">
        <authorList>
            <person name="Gilroy R."/>
        </authorList>
    </citation>
    <scope>NUCLEOTIDE SEQUENCE</scope>
    <source>
        <strain evidence="7">CHK187-14744</strain>
    </source>
</reference>
<sequence length="393" mass="45120">MSSRFDEMIDRTGTHSLKYDLKKAFGKPEDVLPMWVADMDFQAPETVRQALAKAAAHGIFGYSATDQDYDEAVCQWISRHFGWDIRPEWLVKTPGVVFAIALAIRAFTKEGEGVLIQQPVYYPFGDKIRENGRRVVNSPLVFRNGRYEMDYEDLERKIRDEGIRLMIFCSPHNPVGRVWSIEELEKLARLCEYYNVLIVSDEIHCDFTYPGVKHHMLASLSDSWAERTITCTAPSKTFNLAGLQGSNLIIPNEKLRKAMTDELSRTGYGMLNQMAIIACETAYRTGDDWVEELRGYLKDNLDHLTSFIEEKIPEIQVIRPEGTYLVWLDFRKMGMDAKQLEEFFDKEAKIWLDNGKMFGDEGEGFARINIACPRATLEEALERLEKAVSAKRP</sequence>
<evidence type="ECO:0000256" key="5">
    <source>
        <dbReference type="ARBA" id="ARBA00037974"/>
    </source>
</evidence>
<dbReference type="InterPro" id="IPR027619">
    <property type="entry name" value="C-S_lyase_PatB-like"/>
</dbReference>
<dbReference type="GO" id="GO:0047804">
    <property type="term" value="F:cysteine-S-conjugate beta-lyase activity"/>
    <property type="evidence" value="ECO:0007669"/>
    <property type="project" value="UniProtKB-EC"/>
</dbReference>
<dbReference type="EMBL" id="DVLT01000027">
    <property type="protein sequence ID" value="HIU02397.1"/>
    <property type="molecule type" value="Genomic_DNA"/>
</dbReference>
<dbReference type="InterPro" id="IPR015421">
    <property type="entry name" value="PyrdxlP-dep_Trfase_major"/>
</dbReference>
<dbReference type="AlphaFoldDB" id="A0A9D1HHQ2"/>
<name>A0A9D1HHQ2_9FIRM</name>